<evidence type="ECO:0000313" key="2">
    <source>
        <dbReference type="Proteomes" id="UP001202117"/>
    </source>
</evidence>
<dbReference type="RefSeq" id="WP_240569202.1">
    <property type="nucleotide sequence ID" value="NZ_JAKVPY010000020.1"/>
</dbReference>
<dbReference type="Proteomes" id="UP001202117">
    <property type="component" value="Unassembled WGS sequence"/>
</dbReference>
<accession>A0ABS9RXN4</accession>
<name>A0ABS9RXN4_9GAMM</name>
<dbReference type="EMBL" id="JAKVPY010000020">
    <property type="protein sequence ID" value="MCH4564569.1"/>
    <property type="molecule type" value="Genomic_DNA"/>
</dbReference>
<reference evidence="1 2" key="1">
    <citation type="submission" date="2022-02" db="EMBL/GenBank/DDBJ databases">
        <title>Halomonas fukangensis sp. nov., a halophilic bacterium isolated from a bulk soil of Kalidium foliatum at Fukang.</title>
        <authorList>
            <person name="Huang Y."/>
        </authorList>
    </citation>
    <scope>NUCLEOTIDE SEQUENCE [LARGE SCALE GENOMIC DNA]</scope>
    <source>
        <strain evidence="1 2">EGI 63088</strain>
    </source>
</reference>
<keyword evidence="2" id="KW-1185">Reference proteome</keyword>
<evidence type="ECO:0000313" key="1">
    <source>
        <dbReference type="EMBL" id="MCH4564569.1"/>
    </source>
</evidence>
<protein>
    <submittedName>
        <fullName evidence="1">Uncharacterized protein</fullName>
    </submittedName>
</protein>
<comment type="caution">
    <text evidence="1">The sequence shown here is derived from an EMBL/GenBank/DDBJ whole genome shotgun (WGS) entry which is preliminary data.</text>
</comment>
<sequence>MEVSRMSCALSDDLVDQLFPMPDTPPACIRLDAALGRRLARAKVRLDRVEREVVSRDLSALAMARVEFALAARALADDLVARGLHAWGESD</sequence>
<organism evidence="1 2">
    <name type="scientific">Halomonas flagellata</name>
    <dbReference type="NCBI Taxonomy" id="2920385"/>
    <lineage>
        <taxon>Bacteria</taxon>
        <taxon>Pseudomonadati</taxon>
        <taxon>Pseudomonadota</taxon>
        <taxon>Gammaproteobacteria</taxon>
        <taxon>Oceanospirillales</taxon>
        <taxon>Halomonadaceae</taxon>
        <taxon>Halomonas</taxon>
    </lineage>
</organism>
<proteinExistence type="predicted"/>
<gene>
    <name evidence="1" type="ORF">MKP05_15810</name>
</gene>